<organism evidence="1 2">
    <name type="scientific">Nocardioides panacisoli</name>
    <dbReference type="NCBI Taxonomy" id="627624"/>
    <lineage>
        <taxon>Bacteria</taxon>
        <taxon>Bacillati</taxon>
        <taxon>Actinomycetota</taxon>
        <taxon>Actinomycetes</taxon>
        <taxon>Propionibacteriales</taxon>
        <taxon>Nocardioidaceae</taxon>
        <taxon>Nocardioides</taxon>
    </lineage>
</organism>
<evidence type="ECO:0000313" key="1">
    <source>
        <dbReference type="EMBL" id="GAA3816572.1"/>
    </source>
</evidence>
<comment type="caution">
    <text evidence="1">The sequence shown here is derived from an EMBL/GenBank/DDBJ whole genome shotgun (WGS) entry which is preliminary data.</text>
</comment>
<reference evidence="2" key="1">
    <citation type="journal article" date="2019" name="Int. J. Syst. Evol. Microbiol.">
        <title>The Global Catalogue of Microorganisms (GCM) 10K type strain sequencing project: providing services to taxonomists for standard genome sequencing and annotation.</title>
        <authorList>
            <consortium name="The Broad Institute Genomics Platform"/>
            <consortium name="The Broad Institute Genome Sequencing Center for Infectious Disease"/>
            <person name="Wu L."/>
            <person name="Ma J."/>
        </authorList>
    </citation>
    <scope>NUCLEOTIDE SEQUENCE [LARGE SCALE GENOMIC DNA]</scope>
    <source>
        <strain evidence="2">JCM 16953</strain>
    </source>
</reference>
<dbReference type="Proteomes" id="UP001501821">
    <property type="component" value="Unassembled WGS sequence"/>
</dbReference>
<proteinExistence type="predicted"/>
<keyword evidence="2" id="KW-1185">Reference proteome</keyword>
<accession>A0ABP7IEK9</accession>
<protein>
    <submittedName>
        <fullName evidence="1">Uncharacterized protein</fullName>
    </submittedName>
</protein>
<gene>
    <name evidence="1" type="ORF">GCM10022242_18250</name>
</gene>
<sequence>MVRFVGVRWHADAMSDDSPGRMGGTAERPARFFASAAEFGAWLARHHDTETELWMGLYKKHVADKGLAYDQAVPEALCWGWIDSLMQRVDEDAIRLRWTPRKRTSNWSETNIALVRQLVADGRMQPAGLAIFEQRRR</sequence>
<dbReference type="EMBL" id="BAABAH010000005">
    <property type="protein sequence ID" value="GAA3816572.1"/>
    <property type="molecule type" value="Genomic_DNA"/>
</dbReference>
<name>A0ABP7IEK9_9ACTN</name>
<evidence type="ECO:0000313" key="2">
    <source>
        <dbReference type="Proteomes" id="UP001501821"/>
    </source>
</evidence>